<reference evidence="6 7" key="1">
    <citation type="journal article" date="2020" name="Genome Biol. Evol.">
        <title>A new high-quality draft genome assembly of the Chinese cordyceps Ophiocordyceps sinensis.</title>
        <authorList>
            <person name="Shu R."/>
            <person name="Zhang J."/>
            <person name="Meng Q."/>
            <person name="Zhang H."/>
            <person name="Zhou G."/>
            <person name="Li M."/>
            <person name="Wu P."/>
            <person name="Zhao Y."/>
            <person name="Chen C."/>
            <person name="Qin Q."/>
        </authorList>
    </citation>
    <scope>NUCLEOTIDE SEQUENCE [LARGE SCALE GENOMIC DNA]</scope>
    <source>
        <strain evidence="6 7">IOZ07</strain>
    </source>
</reference>
<dbReference type="InterPro" id="IPR013000">
    <property type="entry name" value="Ribosomal_uL4_euk/arc_CS"/>
</dbReference>
<dbReference type="SUPFAM" id="SSF52166">
    <property type="entry name" value="Ribosomal protein L4"/>
    <property type="match status" value="1"/>
</dbReference>
<dbReference type="EMBL" id="JAAVMX010000004">
    <property type="protein sequence ID" value="KAF4509587.1"/>
    <property type="molecule type" value="Genomic_DNA"/>
</dbReference>
<keyword evidence="3" id="KW-0687">Ribonucleoprotein</keyword>
<dbReference type="Pfam" id="PF14374">
    <property type="entry name" value="Ribos_L4_asso_C"/>
    <property type="match status" value="1"/>
</dbReference>
<dbReference type="GO" id="GO:0005840">
    <property type="term" value="C:ribosome"/>
    <property type="evidence" value="ECO:0007669"/>
    <property type="project" value="UniProtKB-KW"/>
</dbReference>
<dbReference type="InterPro" id="IPR002136">
    <property type="entry name" value="Ribosomal_uL4"/>
</dbReference>
<proteinExistence type="inferred from homology"/>
<name>A0A8H4PSI6_9HYPO</name>
<dbReference type="OrthoDB" id="10259785at2759"/>
<dbReference type="InterPro" id="IPR025755">
    <property type="entry name" value="Ribos_uL4_C_dom"/>
</dbReference>
<dbReference type="InterPro" id="IPR045240">
    <property type="entry name" value="Ribosomal_uL4_euk/arch"/>
</dbReference>
<dbReference type="InterPro" id="IPR023574">
    <property type="entry name" value="Ribosomal_uL4_dom_sf"/>
</dbReference>
<dbReference type="GO" id="GO:0006412">
    <property type="term" value="P:translation"/>
    <property type="evidence" value="ECO:0007669"/>
    <property type="project" value="InterPro"/>
</dbReference>
<feature type="region of interest" description="Disordered" evidence="4">
    <location>
        <begin position="1"/>
        <end position="32"/>
    </location>
</feature>
<evidence type="ECO:0000259" key="5">
    <source>
        <dbReference type="Pfam" id="PF14374"/>
    </source>
</evidence>
<dbReference type="PANTHER" id="PTHR19431">
    <property type="entry name" value="60S RIBOSOMAL PROTEIN L4"/>
    <property type="match status" value="1"/>
</dbReference>
<gene>
    <name evidence="6" type="ORF">G6O67_003745</name>
</gene>
<keyword evidence="7" id="KW-1185">Reference proteome</keyword>
<evidence type="ECO:0000256" key="1">
    <source>
        <dbReference type="ARBA" id="ARBA00010528"/>
    </source>
</evidence>
<dbReference type="Pfam" id="PF00573">
    <property type="entry name" value="Ribosomal_L4"/>
    <property type="match status" value="1"/>
</dbReference>
<dbReference type="Gene3D" id="3.40.1370.10">
    <property type="match status" value="1"/>
</dbReference>
<dbReference type="GO" id="GO:1990904">
    <property type="term" value="C:ribonucleoprotein complex"/>
    <property type="evidence" value="ECO:0007669"/>
    <property type="project" value="UniProtKB-KW"/>
</dbReference>
<evidence type="ECO:0000256" key="3">
    <source>
        <dbReference type="ARBA" id="ARBA00023274"/>
    </source>
</evidence>
<organism evidence="6 7">
    <name type="scientific">Ophiocordyceps sinensis</name>
    <dbReference type="NCBI Taxonomy" id="72228"/>
    <lineage>
        <taxon>Eukaryota</taxon>
        <taxon>Fungi</taxon>
        <taxon>Dikarya</taxon>
        <taxon>Ascomycota</taxon>
        <taxon>Pezizomycotina</taxon>
        <taxon>Sordariomycetes</taxon>
        <taxon>Hypocreomycetidae</taxon>
        <taxon>Hypocreales</taxon>
        <taxon>Ophiocordycipitaceae</taxon>
        <taxon>Ophiocordyceps</taxon>
    </lineage>
</organism>
<evidence type="ECO:0000313" key="6">
    <source>
        <dbReference type="EMBL" id="KAF4509587.1"/>
    </source>
</evidence>
<dbReference type="GO" id="GO:0003735">
    <property type="term" value="F:structural constituent of ribosome"/>
    <property type="evidence" value="ECO:0007669"/>
    <property type="project" value="InterPro"/>
</dbReference>
<protein>
    <recommendedName>
        <fullName evidence="5">Large ribosomal subunit protein uL4 C-terminal domain-containing protein</fullName>
    </recommendedName>
</protein>
<dbReference type="Proteomes" id="UP000557566">
    <property type="component" value="Unassembled WGS sequence"/>
</dbReference>
<comment type="similarity">
    <text evidence="1">Belongs to the universal ribosomal protein uL4 family.</text>
</comment>
<feature type="domain" description="Large ribosomal subunit protein uL4 C-terminal" evidence="5">
    <location>
        <begin position="317"/>
        <end position="392"/>
    </location>
</feature>
<evidence type="ECO:0000256" key="4">
    <source>
        <dbReference type="SAM" id="MobiDB-lite"/>
    </source>
</evidence>
<dbReference type="PROSITE" id="PS00939">
    <property type="entry name" value="RIBOSOMAL_L1E"/>
    <property type="match status" value="1"/>
</dbReference>
<dbReference type="FunFam" id="3.40.1370.10:FF:000002">
    <property type="entry name" value="60S ribosomal protein L4"/>
    <property type="match status" value="1"/>
</dbReference>
<sequence length="405" mass="43690">MRRALQKFPKGNLSRRLAHHHISTPPDDQGPSLPFAMASRPTVSIIGKDGAPTGDTHPIPAVFTSPIRPDIVQQVHTGMAKNKRQPYAVSEKAGHQTSAESWGTGRAVARIPRVSGGGTHRAGQAAFGNMCRSGRMFAPTKIWRKWHIKINQGQKRYATCSALAASAVPPLLMARGHQVMTVPEVPLVVDSALFEAASMARTAASLGLLRAVGAGADVEKVKGSKKLRAGKGKLRGRRHRQRRGPLVVYSPETDGKELVKGFRNIPGVETCPVTALNLLQLAPGGHLGRFIVWTSTAFKALDEIYGSTTKPSAHKRDFLLPSNVVSQADLTRLINSSEIQSSLNAPKGEAVTRRSAVQKKNPLRNKQVMLRLNPYAAVFCKEAAQAKEAAKAKEAPKAKPAPKKK</sequence>
<evidence type="ECO:0000313" key="7">
    <source>
        <dbReference type="Proteomes" id="UP000557566"/>
    </source>
</evidence>
<comment type="caution">
    <text evidence="6">The sequence shown here is derived from an EMBL/GenBank/DDBJ whole genome shotgun (WGS) entry which is preliminary data.</text>
</comment>
<keyword evidence="2" id="KW-0689">Ribosomal protein</keyword>
<dbReference type="AlphaFoldDB" id="A0A8H4PSI6"/>
<accession>A0A8H4PSI6</accession>
<evidence type="ECO:0000256" key="2">
    <source>
        <dbReference type="ARBA" id="ARBA00022980"/>
    </source>
</evidence>
<feature type="region of interest" description="Disordered" evidence="4">
    <location>
        <begin position="83"/>
        <end position="104"/>
    </location>
</feature>